<evidence type="ECO:0000313" key="2">
    <source>
        <dbReference type="Proteomes" id="UP000223777"/>
    </source>
</evidence>
<dbReference type="Proteomes" id="UP000223777">
    <property type="component" value="Unassembled WGS sequence"/>
</dbReference>
<gene>
    <name evidence="1" type="ORF">CN984_12995</name>
</gene>
<protein>
    <submittedName>
        <fullName evidence="1">Uncharacterized protein</fullName>
    </submittedName>
</protein>
<dbReference type="EMBL" id="NUIL01000016">
    <property type="protein sequence ID" value="PGO29048.1"/>
    <property type="molecule type" value="Genomic_DNA"/>
</dbReference>
<dbReference type="AlphaFoldDB" id="A0A2B9Q2F0"/>
<name>A0A2B9Q2F0_BACCE</name>
<evidence type="ECO:0000313" key="1">
    <source>
        <dbReference type="EMBL" id="PGO29048.1"/>
    </source>
</evidence>
<accession>A0A2B9Q2F0</accession>
<organism evidence="1 2">
    <name type="scientific">Bacillus cereus</name>
    <dbReference type="NCBI Taxonomy" id="1396"/>
    <lineage>
        <taxon>Bacteria</taxon>
        <taxon>Bacillati</taxon>
        <taxon>Bacillota</taxon>
        <taxon>Bacilli</taxon>
        <taxon>Bacillales</taxon>
        <taxon>Bacillaceae</taxon>
        <taxon>Bacillus</taxon>
        <taxon>Bacillus cereus group</taxon>
    </lineage>
</organism>
<sequence>MFLCNSFCFLNKIPSAFLSKKEQIYYLDCLLRVFRKMDVQIEYNLSCLISIFMYCKNMRGLIILKNKRIYIGGVQV</sequence>
<reference evidence="1 2" key="1">
    <citation type="submission" date="2017-09" db="EMBL/GenBank/DDBJ databases">
        <title>Large-scale bioinformatics analysis of Bacillus genomes uncovers conserved roles of natural products in bacterial physiology.</title>
        <authorList>
            <consortium name="Agbiome Team Llc"/>
            <person name="Bleich R.M."/>
            <person name="Grubbs K.J."/>
            <person name="Santa Maria K.C."/>
            <person name="Allen S.E."/>
            <person name="Farag S."/>
            <person name="Shank E.A."/>
            <person name="Bowers A."/>
        </authorList>
    </citation>
    <scope>NUCLEOTIDE SEQUENCE [LARGE SCALE GENOMIC DNA]</scope>
    <source>
        <strain evidence="1 2">AFS050027</strain>
    </source>
</reference>
<comment type="caution">
    <text evidence="1">The sequence shown here is derived from an EMBL/GenBank/DDBJ whole genome shotgun (WGS) entry which is preliminary data.</text>
</comment>
<proteinExistence type="predicted"/>